<dbReference type="Proteomes" id="UP001297540">
    <property type="component" value="Chromosome"/>
</dbReference>
<dbReference type="GO" id="GO:0008233">
    <property type="term" value="F:peptidase activity"/>
    <property type="evidence" value="ECO:0007669"/>
    <property type="project" value="UniProtKB-KW"/>
</dbReference>
<dbReference type="EMBL" id="KT454971">
    <property type="protein sequence ID" value="ALI59447.1"/>
    <property type="molecule type" value="Genomic_DNA"/>
</dbReference>
<protein>
    <submittedName>
        <fullName evidence="4">Cysteine protease</fullName>
    </submittedName>
    <submittedName>
        <fullName evidence="5">Transglutaminase family protein</fullName>
    </submittedName>
    <submittedName>
        <fullName evidence="3">Transglutaminase-like superfamily protein</fullName>
    </submittedName>
</protein>
<dbReference type="Pfam" id="PF01841">
    <property type="entry name" value="Transglut_core"/>
    <property type="match status" value="1"/>
</dbReference>
<reference evidence="5 9" key="5">
    <citation type="submission" date="2017-08" db="EMBL/GenBank/DDBJ databases">
        <authorList>
            <person name="Feschi L."/>
            <person name="Jeukens J."/>
            <person name="Emond-Rheault J.-G."/>
            <person name="Kukavica-Ibrulj I."/>
            <person name="Boyle B."/>
            <person name="Levesque R.C."/>
        </authorList>
    </citation>
    <scope>NUCLEOTIDE SEQUENCE [LARGE SCALE GENOMIC DNA]</scope>
    <source>
        <strain evidence="5 9">PA-W36</strain>
    </source>
</reference>
<keyword evidence="4" id="KW-0378">Hydrolase</keyword>
<evidence type="ECO:0000313" key="4">
    <source>
        <dbReference type="EMBL" id="OTI65262.1"/>
    </source>
</evidence>
<dbReference type="EMBL" id="CP136986">
    <property type="protein sequence ID" value="WOS80421.1"/>
    <property type="molecule type" value="Genomic_DNA"/>
</dbReference>
<dbReference type="Proteomes" id="UP000194857">
    <property type="component" value="Unassembled WGS sequence"/>
</dbReference>
<dbReference type="PANTHER" id="PTHR33490:SF3">
    <property type="entry name" value="CONSERVED INTEGRAL MEMBRANE PROTEIN"/>
    <property type="match status" value="1"/>
</dbReference>
<reference evidence="3" key="2">
    <citation type="submission" date="2015-06" db="EMBL/GenBank/DDBJ databases">
        <authorList>
            <person name="Radhakrishnan R."/>
            <person name="Underwood A."/>
            <person name="Al-Shahib A."/>
        </authorList>
    </citation>
    <scope>NUCLEOTIDE SEQUENCE</scope>
    <source>
        <strain evidence="3">P19_London_7_VIM_2_05_10</strain>
    </source>
</reference>
<dbReference type="InterPro" id="IPR038765">
    <property type="entry name" value="Papain-like_cys_pep_sf"/>
</dbReference>
<reference evidence="7" key="1">
    <citation type="submission" date="2015-06" db="EMBL/GenBank/DDBJ databases">
        <authorList>
            <person name="Radhakrishnan Rajesh"/>
            <person name="Underwood Anthony"/>
            <person name="Al-Shahib Ali"/>
        </authorList>
    </citation>
    <scope>NUCLEOTIDE SEQUENCE [LARGE SCALE GENOMIC DNA]</scope>
    <source>
        <strain evidence="7">P19_London_7_VIM_2_05_10</strain>
    </source>
</reference>
<dbReference type="Proteomes" id="UP000045039">
    <property type="component" value="Unassembled WGS sequence"/>
</dbReference>
<dbReference type="Proteomes" id="UP000284767">
    <property type="component" value="Unassembled WGS sequence"/>
</dbReference>
<dbReference type="SMR" id="A0A0C7AJN7"/>
<proteinExistence type="predicted"/>
<reference evidence="5 9" key="6">
    <citation type="submission" date="2019-01" db="EMBL/GenBank/DDBJ databases">
        <title>The Pseudomonas aeruginosa pan-genome provides new insights on its population structure, horizontal gene transfer and pathogenicity.</title>
        <authorList>
            <person name="Freschi L."/>
            <person name="Vincent A.T."/>
            <person name="Jeukens J."/>
            <person name="Emond-Rheault J.-G."/>
            <person name="Kukavica-Ibrulj I."/>
            <person name="Dupont M.-J."/>
            <person name="Charette S.J."/>
            <person name="Boyle B."/>
            <person name="Levesque R.C."/>
        </authorList>
    </citation>
    <scope>NUCLEOTIDE SEQUENCE [LARGE SCALE GENOMIC DNA]</scope>
    <source>
        <strain evidence="5 9">PA-W36</strain>
    </source>
</reference>
<dbReference type="GO" id="GO:0006508">
    <property type="term" value="P:proteolysis"/>
    <property type="evidence" value="ECO:0007669"/>
    <property type="project" value="UniProtKB-KW"/>
</dbReference>
<evidence type="ECO:0000313" key="5">
    <source>
        <dbReference type="EMBL" id="RPM23194.1"/>
    </source>
</evidence>
<feature type="domain" description="Transglutaminase-like" evidence="1">
    <location>
        <begin position="21"/>
        <end position="136"/>
    </location>
</feature>
<dbReference type="RefSeq" id="WP_003098789.1">
    <property type="nucleotide sequence ID" value="NZ_AP014622.1"/>
</dbReference>
<dbReference type="EMBL" id="NSNE01000001">
    <property type="protein sequence ID" value="RPM23194.1"/>
    <property type="molecule type" value="Genomic_DNA"/>
</dbReference>
<gene>
    <name evidence="4" type="ORF">CAZ10_05720</name>
    <name evidence="2" type="ORF">CCBH4851_00749</name>
    <name evidence="5" type="ORF">IPC1295_01430</name>
    <name evidence="6" type="ORF">L4V69_15090</name>
    <name evidence="3" type="ORF">PAERUG_P19_London_7_VIM_2_05_10_02601</name>
</gene>
<evidence type="ECO:0000313" key="6">
    <source>
        <dbReference type="EMBL" id="WOS80421.1"/>
    </source>
</evidence>
<reference evidence="2" key="3">
    <citation type="submission" date="2015-08" db="EMBL/GenBank/DDBJ databases">
        <title>Pseudomonas aeruginosa strain CCBH4851 chromosome region.</title>
        <authorList>
            <person name="Silveira M.C."/>
            <person name="Carvalho-Assef A.P.D."/>
            <person name="Albano R.M."/>
        </authorList>
    </citation>
    <scope>NUCLEOTIDE SEQUENCE</scope>
    <source>
        <strain evidence="2">CCBH4851</strain>
    </source>
</reference>
<dbReference type="PANTHER" id="PTHR33490">
    <property type="entry name" value="BLR5614 PROTEIN-RELATED"/>
    <property type="match status" value="1"/>
</dbReference>
<evidence type="ECO:0000313" key="2">
    <source>
        <dbReference type="EMBL" id="ALI59447.1"/>
    </source>
</evidence>
<evidence type="ECO:0000313" key="7">
    <source>
        <dbReference type="Proteomes" id="UP000045039"/>
    </source>
</evidence>
<dbReference type="Gene3D" id="3.10.620.30">
    <property type="match status" value="1"/>
</dbReference>
<dbReference type="EMBL" id="CVVU01000177">
    <property type="protein sequence ID" value="CRO82117.1"/>
    <property type="molecule type" value="Genomic_DNA"/>
</dbReference>
<keyword evidence="4" id="KW-0645">Protease</keyword>
<organism evidence="4 8">
    <name type="scientific">Pseudomonas aeruginosa</name>
    <dbReference type="NCBI Taxonomy" id="287"/>
    <lineage>
        <taxon>Bacteria</taxon>
        <taxon>Pseudomonadati</taxon>
        <taxon>Pseudomonadota</taxon>
        <taxon>Gammaproteobacteria</taxon>
        <taxon>Pseudomonadales</taxon>
        <taxon>Pseudomonadaceae</taxon>
        <taxon>Pseudomonas</taxon>
    </lineage>
</organism>
<reference evidence="6" key="7">
    <citation type="submission" date="2023-06" db="EMBL/GenBank/DDBJ databases">
        <authorList>
            <consortium name="Clinical and Environmental Microbiology Branch: Whole genome sequencing antimicrobial resistance pathogens in the healthcare setting"/>
        </authorList>
    </citation>
    <scope>NUCLEOTIDE SEQUENCE</scope>
    <source>
        <strain evidence="6">2021CK-01020</strain>
    </source>
</reference>
<dbReference type="InterPro" id="IPR002931">
    <property type="entry name" value="Transglutaminase-like"/>
</dbReference>
<dbReference type="EMBL" id="NFFZ01000002">
    <property type="protein sequence ID" value="OTI65262.1"/>
    <property type="molecule type" value="Genomic_DNA"/>
</dbReference>
<evidence type="ECO:0000313" key="8">
    <source>
        <dbReference type="Proteomes" id="UP000194857"/>
    </source>
</evidence>
<dbReference type="PATRIC" id="fig|287.1480.peg.1420"/>
<evidence type="ECO:0000259" key="1">
    <source>
        <dbReference type="Pfam" id="PF01841"/>
    </source>
</evidence>
<dbReference type="AlphaFoldDB" id="A0A0C7AJN7"/>
<evidence type="ECO:0000313" key="9">
    <source>
        <dbReference type="Proteomes" id="UP000284767"/>
    </source>
</evidence>
<sequence length="223" mass="25274">MQSYLQSGRFVDSDHPVVVEFAEKSRGNSAKPRDQAVALYYAVRDGVRYNPYVFSRDPQTLKASHALQQGESYCVPKAILLAACARHCRIPARIGLADVRNHLATPRLLEALRSEVFAMHGYTELYLEGRWVKATPAFNRALCRAFDVAPLEFDGVADSVFHPFNRQGERYMEYLADHGQFADLPEELFFSHLQQHYPHLFSGRPLALDGDFQAEAGQDEGRR</sequence>
<dbReference type="SUPFAM" id="SSF54001">
    <property type="entry name" value="Cysteine proteinases"/>
    <property type="match status" value="1"/>
</dbReference>
<evidence type="ECO:0000313" key="3">
    <source>
        <dbReference type="EMBL" id="CRO82117.1"/>
    </source>
</evidence>
<reference evidence="4 8" key="4">
    <citation type="submission" date="2017-05" db="EMBL/GenBank/DDBJ databases">
        <authorList>
            <person name="Song R."/>
            <person name="Chenine A.L."/>
            <person name="Ruprecht R.M."/>
        </authorList>
    </citation>
    <scope>NUCLEOTIDE SEQUENCE [LARGE SCALE GENOMIC DNA]</scope>
    <source>
        <strain evidence="4 8">S567_C10_BS</strain>
    </source>
</reference>
<name>A0A0C7AJN7_PSEAI</name>
<accession>A0A0C7AJN7</accession>
<reference evidence="6" key="8">
    <citation type="submission" date="2023-10" db="EMBL/GenBank/DDBJ databases">
        <title>Pathogen: clinical or host-associated sample.</title>
        <authorList>
            <person name="Hergert J."/>
            <person name="Casey R."/>
            <person name="Wagner J."/>
            <person name="Young E.L."/>
            <person name="Oakeson K.F."/>
        </authorList>
    </citation>
    <scope>NUCLEOTIDE SEQUENCE</scope>
    <source>
        <strain evidence="6">2021CK-01020</strain>
    </source>
</reference>